<comment type="caution">
    <text evidence="1">The sequence shown here is derived from an EMBL/GenBank/DDBJ whole genome shotgun (WGS) entry which is preliminary data.</text>
</comment>
<protein>
    <submittedName>
        <fullName evidence="1">Uncharacterized protein</fullName>
    </submittedName>
</protein>
<keyword evidence="2" id="KW-1185">Reference proteome</keyword>
<dbReference type="Proteomes" id="UP000596739">
    <property type="component" value="Unassembled WGS sequence"/>
</dbReference>
<reference evidence="2" key="1">
    <citation type="submission" date="2021-01" db="EMBL/GenBank/DDBJ databases">
        <title>Genome public.</title>
        <authorList>
            <person name="Liu C."/>
            <person name="Sun Q."/>
        </authorList>
    </citation>
    <scope>NUCLEOTIDE SEQUENCE [LARGE SCALE GENOMIC DNA]</scope>
    <source>
        <strain evidence="2">YIM B02505</strain>
    </source>
</reference>
<dbReference type="RefSeq" id="WP_200266801.1">
    <property type="nucleotide sequence ID" value="NZ_JAENHN010000010.1"/>
</dbReference>
<gene>
    <name evidence="1" type="ORF">JHL18_05160</name>
</gene>
<organism evidence="1 2">
    <name type="scientific">Clostridium yunnanense</name>
    <dbReference type="NCBI Taxonomy" id="2800325"/>
    <lineage>
        <taxon>Bacteria</taxon>
        <taxon>Bacillati</taxon>
        <taxon>Bacillota</taxon>
        <taxon>Clostridia</taxon>
        <taxon>Eubacteriales</taxon>
        <taxon>Clostridiaceae</taxon>
        <taxon>Clostridium</taxon>
    </lineage>
</organism>
<accession>A0ABS1EKY7</accession>
<name>A0ABS1EKY7_9CLOT</name>
<proteinExistence type="predicted"/>
<dbReference type="EMBL" id="JAENHN010000010">
    <property type="protein sequence ID" value="MBK1810032.1"/>
    <property type="molecule type" value="Genomic_DNA"/>
</dbReference>
<evidence type="ECO:0000313" key="2">
    <source>
        <dbReference type="Proteomes" id="UP000596739"/>
    </source>
</evidence>
<sequence length="92" mass="11248">MIRIWGKVIKNNKIIMDDVATSDNEDNFEVAVKECINELCEKFDISKPYWLDTNIREYNRRRKTTFNEDNFIEDIDFDRFIVEQLEDEKEKY</sequence>
<evidence type="ECO:0000313" key="1">
    <source>
        <dbReference type="EMBL" id="MBK1810032.1"/>
    </source>
</evidence>